<dbReference type="FunFam" id="3.40.50.2000:FF:000119">
    <property type="entry name" value="Glycosyl transferase group 1"/>
    <property type="match status" value="1"/>
</dbReference>
<dbReference type="GO" id="GO:0016757">
    <property type="term" value="F:glycosyltransferase activity"/>
    <property type="evidence" value="ECO:0007669"/>
    <property type="project" value="InterPro"/>
</dbReference>
<evidence type="ECO:0000259" key="3">
    <source>
        <dbReference type="Pfam" id="PF00534"/>
    </source>
</evidence>
<organism evidence="4 5">
    <name type="scientific">Cephaloticoccus primus</name>
    <dbReference type="NCBI Taxonomy" id="1548207"/>
    <lineage>
        <taxon>Bacteria</taxon>
        <taxon>Pseudomonadati</taxon>
        <taxon>Verrucomicrobiota</taxon>
        <taxon>Opitutia</taxon>
        <taxon>Opitutales</taxon>
        <taxon>Opitutaceae</taxon>
        <taxon>Cephaloticoccus</taxon>
    </lineage>
</organism>
<dbReference type="EMBL" id="LSZQ01000057">
    <property type="protein sequence ID" value="KXU34727.1"/>
    <property type="molecule type" value="Genomic_DNA"/>
</dbReference>
<dbReference type="InterPro" id="IPR001296">
    <property type="entry name" value="Glyco_trans_1"/>
</dbReference>
<proteinExistence type="predicted"/>
<reference evidence="5" key="1">
    <citation type="submission" date="2016-02" db="EMBL/GenBank/DDBJ databases">
        <authorList>
            <person name="Sanders J.G."/>
            <person name="Lin J.Y."/>
            <person name="Wertz J.T."/>
            <person name="Russell J.A."/>
            <person name="Moreau C.S."/>
            <person name="Powell S."/>
        </authorList>
    </citation>
    <scope>NUCLEOTIDE SEQUENCE [LARGE SCALE GENOMIC DNA]</scope>
    <source>
        <strain evidence="5">CAG34</strain>
    </source>
</reference>
<evidence type="ECO:0000256" key="1">
    <source>
        <dbReference type="ARBA" id="ARBA00022679"/>
    </source>
</evidence>
<dbReference type="Pfam" id="PF00534">
    <property type="entry name" value="Glycos_transf_1"/>
    <property type="match status" value="1"/>
</dbReference>
<comment type="caution">
    <text evidence="4">The sequence shown here is derived from an EMBL/GenBank/DDBJ whole genome shotgun (WGS) entry which is preliminary data.</text>
</comment>
<name>A0A139SJK8_9BACT</name>
<dbReference type="PANTHER" id="PTHR46401:SF2">
    <property type="entry name" value="GLYCOSYLTRANSFERASE WBBK-RELATED"/>
    <property type="match status" value="1"/>
</dbReference>
<accession>A0A139SJK8</accession>
<dbReference type="OrthoDB" id="9797829at2"/>
<feature type="domain" description="Glycosyl transferase family 1" evidence="3">
    <location>
        <begin position="189"/>
        <end position="350"/>
    </location>
</feature>
<keyword evidence="2" id="KW-0175">Coiled coil</keyword>
<dbReference type="RefSeq" id="WP_068630940.1">
    <property type="nucleotide sequence ID" value="NZ_LSZQ01000057.1"/>
</dbReference>
<evidence type="ECO:0000313" key="5">
    <source>
        <dbReference type="Proteomes" id="UP000070058"/>
    </source>
</evidence>
<protein>
    <recommendedName>
        <fullName evidence="3">Glycosyl transferase family 1 domain-containing protein</fullName>
    </recommendedName>
</protein>
<feature type="coiled-coil region" evidence="2">
    <location>
        <begin position="415"/>
        <end position="442"/>
    </location>
</feature>
<dbReference type="STRING" id="1548207.AXK11_07745"/>
<dbReference type="CDD" id="cd03809">
    <property type="entry name" value="GT4_MtfB-like"/>
    <property type="match status" value="1"/>
</dbReference>
<keyword evidence="5" id="KW-1185">Reference proteome</keyword>
<evidence type="ECO:0000313" key="4">
    <source>
        <dbReference type="EMBL" id="KXU34727.1"/>
    </source>
</evidence>
<gene>
    <name evidence="4" type="ORF">AXK11_07745</name>
</gene>
<dbReference type="SUPFAM" id="SSF53756">
    <property type="entry name" value="UDP-Glycosyltransferase/glycogen phosphorylase"/>
    <property type="match status" value="1"/>
</dbReference>
<dbReference type="AlphaFoldDB" id="A0A139SJK8"/>
<sequence length="536" mass="59490">MKIGYDYVQPSVTPAGCGWHAHSLFVEMAKLAPQHQFLGYRHFGGIFVPDEKLVPLPALPNVVNPLPGQPQRTTRKAWRKHLAQGRAPGAPDIVHSLSFQAPQFTSSKLVVTIFDVGFWAHPEYTTDATRLGCQRGVLDSLDYADGLIFSSEHSRREFDRYLPRYARRGQIPSIVTLLACRYAPISQEQAVRNIAHDGDYWLFVGSLEPRKNLVALLEAYEAYAHAHPAPKPLCFVGGSGWKNEQIKAKLRPLEERGLARHLGFVSDEELPKVYQRAAAFIFPSWYEGFGLPVLEAMSQGCPVISSDRSSLPEVGGSAALYIDPAAPQTITAAMHRIESEAGLREGLIREGLIQVAKFSWEKTAQQTLAFYEEVLKAPFTRTTELTKIRKEPRFGLRNTLKRSLRQAWDKCFPTRSRLEAQTAQLNAQIIALRQTLEDLQNGLSRVESHSETLAQKTQIQLSKVEAELAENALKLAAYAAPPPFATSGLENHHSTGTHPQPAVTPSLIALGALHKAIEVMDYIPTDTFCTALEMGL</sequence>
<dbReference type="Proteomes" id="UP000070058">
    <property type="component" value="Unassembled WGS sequence"/>
</dbReference>
<keyword evidence="1" id="KW-0808">Transferase</keyword>
<dbReference type="PANTHER" id="PTHR46401">
    <property type="entry name" value="GLYCOSYLTRANSFERASE WBBK-RELATED"/>
    <property type="match status" value="1"/>
</dbReference>
<dbReference type="GO" id="GO:0009103">
    <property type="term" value="P:lipopolysaccharide biosynthetic process"/>
    <property type="evidence" value="ECO:0007669"/>
    <property type="project" value="TreeGrafter"/>
</dbReference>
<evidence type="ECO:0000256" key="2">
    <source>
        <dbReference type="SAM" id="Coils"/>
    </source>
</evidence>
<dbReference type="Gene3D" id="3.40.50.2000">
    <property type="entry name" value="Glycogen Phosphorylase B"/>
    <property type="match status" value="2"/>
</dbReference>